<name>N6URY1_BARVB</name>
<protein>
    <submittedName>
        <fullName evidence="1">Uncharacterized protein</fullName>
    </submittedName>
</protein>
<dbReference type="HOGENOM" id="CLU_142707_0_0_5"/>
<dbReference type="RefSeq" id="WP_010705741.1">
    <property type="nucleotide sequence ID" value="NZ_KB915638.1"/>
</dbReference>
<reference evidence="1" key="1">
    <citation type="journal article" date="2013" name="PLoS Genet.">
        <title>A gene transfer agent and a dynamic repertoire of secretion systems hold the keys to the explosive radiation of the emerging pathogen Bartonella.</title>
        <authorList>
            <person name="Guy L."/>
            <person name="Nystedt B."/>
            <person name="Toft C."/>
            <person name="Zaremba-Niedzwiedzka K."/>
            <person name="Berglund E.C."/>
            <person name="Granberg F."/>
            <person name="Naslund K."/>
            <person name="Eriksson A.S."/>
            <person name="Andersson S.G."/>
        </authorList>
    </citation>
    <scope>NUCLEOTIDE SEQUENCE [LARGE SCALE GENOMIC DNA]</scope>
    <source>
        <strain evidence="1">Tweed</strain>
    </source>
</reference>
<sequence>MKNVPFVKEDEIIIILCEDEKSDAYEGPLEQIEEVLEIIEEYETVQRLLRLDLTTLHAEDVTEQLADVYVANHDEIDEENTHLQPFILNSDAYHVCLEEKVARDYEDNRYGSYEKQHRLRPCDVLNDYWW</sequence>
<accession>N6URY1</accession>
<proteinExistence type="predicted"/>
<organism evidence="1">
    <name type="scientific">Bartonella vinsonii subsp. berkhoffii str. Tweed</name>
    <dbReference type="NCBI Taxonomy" id="1094502"/>
    <lineage>
        <taxon>Bacteria</taxon>
        <taxon>Pseudomonadati</taxon>
        <taxon>Pseudomonadota</taxon>
        <taxon>Alphaproteobacteria</taxon>
        <taxon>Hyphomicrobiales</taxon>
        <taxon>Bartonellaceae</taxon>
        <taxon>Bartonella</taxon>
    </lineage>
</organism>
<dbReference type="AlphaFoldDB" id="N6URY1"/>
<evidence type="ECO:0000313" key="1">
    <source>
        <dbReference type="EMBL" id="ENN92923.1"/>
    </source>
</evidence>
<comment type="caution">
    <text evidence="1">The sequence shown here is derived from an EMBL/GenBank/DDBJ whole genome shotgun (WGS) entry which is preliminary data.</text>
</comment>
<dbReference type="EMBL" id="AGWD01000027">
    <property type="protein sequence ID" value="ENN92923.1"/>
    <property type="molecule type" value="Genomic_DNA"/>
</dbReference>
<dbReference type="Proteomes" id="UP000014011">
    <property type="component" value="Unassembled WGS sequence"/>
</dbReference>
<gene>
    <name evidence="1" type="ORF">BVtw_15690</name>
</gene>
<dbReference type="PATRIC" id="fig|1094502.3.peg.1938"/>